<name>A0A174EI73_FLAPL</name>
<evidence type="ECO:0000313" key="3">
    <source>
        <dbReference type="Proteomes" id="UP000095746"/>
    </source>
</evidence>
<dbReference type="AlphaFoldDB" id="A0A174EI73"/>
<dbReference type="Proteomes" id="UP000095746">
    <property type="component" value="Unassembled WGS sequence"/>
</dbReference>
<dbReference type="EMBL" id="CYZT01000081">
    <property type="protein sequence ID" value="CUO37632.1"/>
    <property type="molecule type" value="Genomic_DNA"/>
</dbReference>
<reference evidence="2 3" key="1">
    <citation type="submission" date="2015-09" db="EMBL/GenBank/DDBJ databases">
        <authorList>
            <consortium name="Pathogen Informatics"/>
        </authorList>
    </citation>
    <scope>NUCLEOTIDE SEQUENCE [LARGE SCALE GENOMIC DNA]</scope>
    <source>
        <strain evidence="2 3">2789STDY5608854</strain>
    </source>
</reference>
<gene>
    <name evidence="2" type="ORF">ERS852411_01434</name>
</gene>
<feature type="region of interest" description="Disordered" evidence="1">
    <location>
        <begin position="33"/>
        <end position="57"/>
    </location>
</feature>
<accession>A0A174EI73</accession>
<evidence type="ECO:0000313" key="2">
    <source>
        <dbReference type="EMBL" id="CUO37632.1"/>
    </source>
</evidence>
<organism evidence="2 3">
    <name type="scientific">Flavonifractor plautii</name>
    <name type="common">Fusobacterium plautii</name>
    <dbReference type="NCBI Taxonomy" id="292800"/>
    <lineage>
        <taxon>Bacteria</taxon>
        <taxon>Bacillati</taxon>
        <taxon>Bacillota</taxon>
        <taxon>Clostridia</taxon>
        <taxon>Eubacteriales</taxon>
        <taxon>Oscillospiraceae</taxon>
        <taxon>Flavonifractor</taxon>
    </lineage>
</organism>
<evidence type="ECO:0000256" key="1">
    <source>
        <dbReference type="SAM" id="MobiDB-lite"/>
    </source>
</evidence>
<protein>
    <submittedName>
        <fullName evidence="2">Uncharacterized protein</fullName>
    </submittedName>
</protein>
<proteinExistence type="predicted"/>
<sequence length="57" mass="6606">MPIKINVSYTPDEEAKITRLEALLKSLLPRHKVKKSTGTPPYNHLYFTPTKSEKHEK</sequence>